<keyword evidence="3" id="KW-0804">Transcription</keyword>
<dbReference type="InterPro" id="IPR000792">
    <property type="entry name" value="Tscrpt_reg_LuxR_C"/>
</dbReference>
<keyword evidence="6" id="KW-1185">Reference proteome</keyword>
<dbReference type="AlphaFoldDB" id="A0A2V4NLU1"/>
<keyword evidence="1" id="KW-0805">Transcription regulation</keyword>
<dbReference type="GO" id="GO:0006355">
    <property type="term" value="P:regulation of DNA-templated transcription"/>
    <property type="evidence" value="ECO:0007669"/>
    <property type="project" value="InterPro"/>
</dbReference>
<proteinExistence type="predicted"/>
<keyword evidence="2" id="KW-0238">DNA-binding</keyword>
<accession>A0A2V4NLU1</accession>
<dbReference type="PANTHER" id="PTHR44688:SF16">
    <property type="entry name" value="DNA-BINDING TRANSCRIPTIONAL ACTIVATOR DEVR_DOSR"/>
    <property type="match status" value="1"/>
</dbReference>
<gene>
    <name evidence="5" type="ORF">C7C46_21770</name>
</gene>
<dbReference type="EMBL" id="PYBW01000081">
    <property type="protein sequence ID" value="PYC76811.1"/>
    <property type="molecule type" value="Genomic_DNA"/>
</dbReference>
<evidence type="ECO:0000256" key="2">
    <source>
        <dbReference type="ARBA" id="ARBA00023125"/>
    </source>
</evidence>
<dbReference type="OrthoDB" id="3518313at2"/>
<dbReference type="CDD" id="cd06170">
    <property type="entry name" value="LuxR_C_like"/>
    <property type="match status" value="1"/>
</dbReference>
<dbReference type="SMART" id="SM00421">
    <property type="entry name" value="HTH_LUXR"/>
    <property type="match status" value="1"/>
</dbReference>
<dbReference type="PANTHER" id="PTHR44688">
    <property type="entry name" value="DNA-BINDING TRANSCRIPTIONAL ACTIVATOR DEVR_DOSR"/>
    <property type="match status" value="1"/>
</dbReference>
<evidence type="ECO:0000259" key="4">
    <source>
        <dbReference type="PROSITE" id="PS50043"/>
    </source>
</evidence>
<dbReference type="InterPro" id="IPR016032">
    <property type="entry name" value="Sig_transdc_resp-reg_C-effctor"/>
</dbReference>
<evidence type="ECO:0000256" key="3">
    <source>
        <dbReference type="ARBA" id="ARBA00023163"/>
    </source>
</evidence>
<sequence>MSVSGEAGLRRICAVIDLLLDAADEESLLPALLPLLLRTVPGDGLTWSVRTPAGRSPVHTPVDLFAPEAMAGFYRHAAADPLFRHTDLTGPGFPVRRSDLQSRTEYHRLGTYNEALRLVGAEHQLAMAFPAGWAPTGRRTVALVVHRGGSDFSSADLESAELLRARLSHALDRLAPPAPAVPPAPPVRLTRREAAVLDLLVQGLTDRQIGRRLEVSARTVDKHLEHAYTKLRVHSRVAAAAAWRAGPR</sequence>
<protein>
    <submittedName>
        <fullName evidence="5">Helix-turn-helix transcriptional regulator</fullName>
    </submittedName>
</protein>
<evidence type="ECO:0000313" key="5">
    <source>
        <dbReference type="EMBL" id="PYC76811.1"/>
    </source>
</evidence>
<dbReference type="GO" id="GO:0003677">
    <property type="term" value="F:DNA binding"/>
    <property type="evidence" value="ECO:0007669"/>
    <property type="project" value="UniProtKB-KW"/>
</dbReference>
<organism evidence="5 6">
    <name type="scientific">Streptomyces tateyamensis</name>
    <dbReference type="NCBI Taxonomy" id="565073"/>
    <lineage>
        <taxon>Bacteria</taxon>
        <taxon>Bacillati</taxon>
        <taxon>Actinomycetota</taxon>
        <taxon>Actinomycetes</taxon>
        <taxon>Kitasatosporales</taxon>
        <taxon>Streptomycetaceae</taxon>
        <taxon>Streptomyces</taxon>
    </lineage>
</organism>
<dbReference type="Proteomes" id="UP000248039">
    <property type="component" value="Unassembled WGS sequence"/>
</dbReference>
<dbReference type="PROSITE" id="PS50043">
    <property type="entry name" value="HTH_LUXR_2"/>
    <property type="match status" value="1"/>
</dbReference>
<dbReference type="Pfam" id="PF00196">
    <property type="entry name" value="GerE"/>
    <property type="match status" value="1"/>
</dbReference>
<name>A0A2V4NLU1_9ACTN</name>
<dbReference type="SUPFAM" id="SSF46894">
    <property type="entry name" value="C-terminal effector domain of the bipartite response regulators"/>
    <property type="match status" value="1"/>
</dbReference>
<reference evidence="5 6" key="1">
    <citation type="submission" date="2018-03" db="EMBL/GenBank/DDBJ databases">
        <title>Bioinformatic expansion and discovery of thiopeptide antibiotics.</title>
        <authorList>
            <person name="Schwalen C.J."/>
            <person name="Hudson G.A."/>
            <person name="Mitchell D.A."/>
        </authorList>
    </citation>
    <scope>NUCLEOTIDE SEQUENCE [LARGE SCALE GENOMIC DNA]</scope>
    <source>
        <strain evidence="5 6">ATCC 21389</strain>
    </source>
</reference>
<evidence type="ECO:0000256" key="1">
    <source>
        <dbReference type="ARBA" id="ARBA00023015"/>
    </source>
</evidence>
<dbReference type="Gene3D" id="1.10.10.10">
    <property type="entry name" value="Winged helix-like DNA-binding domain superfamily/Winged helix DNA-binding domain"/>
    <property type="match status" value="1"/>
</dbReference>
<dbReference type="RefSeq" id="WP_110671566.1">
    <property type="nucleotide sequence ID" value="NZ_PYBW01000081.1"/>
</dbReference>
<dbReference type="PRINTS" id="PR00038">
    <property type="entry name" value="HTHLUXR"/>
</dbReference>
<dbReference type="InterPro" id="IPR036388">
    <property type="entry name" value="WH-like_DNA-bd_sf"/>
</dbReference>
<feature type="domain" description="HTH luxR-type" evidence="4">
    <location>
        <begin position="182"/>
        <end position="246"/>
    </location>
</feature>
<comment type="caution">
    <text evidence="5">The sequence shown here is derived from an EMBL/GenBank/DDBJ whole genome shotgun (WGS) entry which is preliminary data.</text>
</comment>
<evidence type="ECO:0000313" key="6">
    <source>
        <dbReference type="Proteomes" id="UP000248039"/>
    </source>
</evidence>